<dbReference type="EMBL" id="LCEJ01000011">
    <property type="protein sequence ID" value="KKS70845.1"/>
    <property type="molecule type" value="Genomic_DNA"/>
</dbReference>
<dbReference type="Pfam" id="PF00834">
    <property type="entry name" value="Ribul_P_3_epim"/>
    <property type="match status" value="1"/>
</dbReference>
<name>A0A0G1BBU2_9BACT</name>
<gene>
    <name evidence="3" type="ORF">UV41_C0011G0007</name>
</gene>
<dbReference type="CDD" id="cd00429">
    <property type="entry name" value="RPE"/>
    <property type="match status" value="1"/>
</dbReference>
<dbReference type="PROSITE" id="PS01086">
    <property type="entry name" value="RIBUL_P_3_EPIMER_2"/>
    <property type="match status" value="1"/>
</dbReference>
<evidence type="ECO:0000256" key="2">
    <source>
        <dbReference type="ARBA" id="ARBA00023235"/>
    </source>
</evidence>
<dbReference type="GO" id="GO:0016857">
    <property type="term" value="F:racemase and epimerase activity, acting on carbohydrates and derivatives"/>
    <property type="evidence" value="ECO:0007669"/>
    <property type="project" value="InterPro"/>
</dbReference>
<dbReference type="PANTHER" id="PTHR11749">
    <property type="entry name" value="RIBULOSE-5-PHOSPHATE-3-EPIMERASE"/>
    <property type="match status" value="1"/>
</dbReference>
<keyword evidence="1" id="KW-0479">Metal-binding</keyword>
<evidence type="ECO:0000256" key="1">
    <source>
        <dbReference type="ARBA" id="ARBA00022723"/>
    </source>
</evidence>
<dbReference type="GO" id="GO:0005975">
    <property type="term" value="P:carbohydrate metabolic process"/>
    <property type="evidence" value="ECO:0007669"/>
    <property type="project" value="InterPro"/>
</dbReference>
<evidence type="ECO:0000313" key="4">
    <source>
        <dbReference type="Proteomes" id="UP000034785"/>
    </source>
</evidence>
<dbReference type="Gene3D" id="3.20.20.70">
    <property type="entry name" value="Aldolase class I"/>
    <property type="match status" value="1"/>
</dbReference>
<dbReference type="AlphaFoldDB" id="A0A0G1BBU2"/>
<comment type="caution">
    <text evidence="3">The sequence shown here is derived from an EMBL/GenBank/DDBJ whole genome shotgun (WGS) entry which is preliminary data.</text>
</comment>
<dbReference type="SUPFAM" id="SSF51366">
    <property type="entry name" value="Ribulose-phoshate binding barrel"/>
    <property type="match status" value="1"/>
</dbReference>
<keyword evidence="2" id="KW-0413">Isomerase</keyword>
<dbReference type="InterPro" id="IPR000056">
    <property type="entry name" value="Ribul_P_3_epim-like"/>
</dbReference>
<protein>
    <submittedName>
        <fullName evidence="3">Ribulose-phosphate 3-epimerase</fullName>
    </submittedName>
</protein>
<reference evidence="3 4" key="1">
    <citation type="journal article" date="2015" name="Nature">
        <title>rRNA introns, odd ribosomes, and small enigmatic genomes across a large radiation of phyla.</title>
        <authorList>
            <person name="Brown C.T."/>
            <person name="Hug L.A."/>
            <person name="Thomas B.C."/>
            <person name="Sharon I."/>
            <person name="Castelle C.J."/>
            <person name="Singh A."/>
            <person name="Wilkins M.J."/>
            <person name="Williams K.H."/>
            <person name="Banfield J.F."/>
        </authorList>
    </citation>
    <scope>NUCLEOTIDE SEQUENCE [LARGE SCALE GENOMIC DNA]</scope>
</reference>
<organism evidence="3 4">
    <name type="scientific">Candidatus Daviesbacteria bacterium GW2011_GWA2_42_7</name>
    <dbReference type="NCBI Taxonomy" id="1618425"/>
    <lineage>
        <taxon>Bacteria</taxon>
        <taxon>Candidatus Daviesiibacteriota</taxon>
    </lineage>
</organism>
<dbReference type="GO" id="GO:0046872">
    <property type="term" value="F:metal ion binding"/>
    <property type="evidence" value="ECO:0007669"/>
    <property type="project" value="UniProtKB-KW"/>
</dbReference>
<proteinExistence type="predicted"/>
<dbReference type="Proteomes" id="UP000034785">
    <property type="component" value="Unassembled WGS sequence"/>
</dbReference>
<dbReference type="InterPro" id="IPR013785">
    <property type="entry name" value="Aldolase_TIM"/>
</dbReference>
<dbReference type="InterPro" id="IPR011060">
    <property type="entry name" value="RibuloseP-bd_barrel"/>
</dbReference>
<evidence type="ECO:0000313" key="3">
    <source>
        <dbReference type="EMBL" id="KKS70845.1"/>
    </source>
</evidence>
<accession>A0A0G1BBU2</accession>
<sequence>MLTDVSIIPAILATTEDEYREKIEKVSTCPGLVRPERGRRAEGWVQIDIMDGKFVPNKSVGLDVIRKYPTILQKEAHLMVEDPSKWVEDLVNLGFERIAVHAEVDRKEAMDAVDLINKLKKKSILALNPETPVEQYKYFEAVVYGVLVMSVHPGFSGQEFILASVDKVKKVKDYALPNTFVGVDGGIDENSAKLLSNAGADYLVIGEHIINGNIAENLEKIRQSLRD</sequence>